<evidence type="ECO:0000313" key="7">
    <source>
        <dbReference type="Proteomes" id="UP000275941"/>
    </source>
</evidence>
<organism evidence="5 7">
    <name type="scientific">Enterococcus faecalis</name>
    <name type="common">Streptococcus faecalis</name>
    <dbReference type="NCBI Taxonomy" id="1351"/>
    <lineage>
        <taxon>Bacteria</taxon>
        <taxon>Bacillati</taxon>
        <taxon>Bacillota</taxon>
        <taxon>Bacilli</taxon>
        <taxon>Lactobacillales</taxon>
        <taxon>Enterococcaceae</taxon>
        <taxon>Enterococcus</taxon>
    </lineage>
</organism>
<keyword evidence="5" id="KW-0482">Metalloprotease</keyword>
<feature type="transmembrane region" description="Helical" evidence="2">
    <location>
        <begin position="136"/>
        <end position="161"/>
    </location>
</feature>
<dbReference type="KEGG" id="ene:ENT_18070"/>
<reference evidence="4 9" key="3">
    <citation type="submission" date="2020-08" db="EMBL/GenBank/DDBJ databases">
        <title>Enterococcus faecalis SF28073 genome assembly.</title>
        <authorList>
            <person name="Duerkop B.A."/>
            <person name="Johnson C.N."/>
        </authorList>
    </citation>
    <scope>NUCLEOTIDE SEQUENCE [LARGE SCALE GENOMIC DNA]</scope>
    <source>
        <strain evidence="4 9">SF28073</strain>
    </source>
</reference>
<evidence type="ECO:0000313" key="4">
    <source>
        <dbReference type="EMBL" id="QNP37094.1"/>
    </source>
</evidence>
<dbReference type="Proteomes" id="UP000516122">
    <property type="component" value="Chromosome"/>
</dbReference>
<dbReference type="eggNOG" id="COG1266">
    <property type="taxonomic scope" value="Bacteria"/>
</dbReference>
<keyword evidence="2" id="KW-0472">Membrane</keyword>
<reference evidence="6 8" key="2">
    <citation type="submission" date="2019-02" db="EMBL/GenBank/DDBJ databases">
        <title>Bacteria dissemination in different level of health care in South Africa: the effectiveness of infections prevention and control.</title>
        <authorList>
            <person name="Shobo C."/>
            <person name="Amoako D.G."/>
            <person name="Allam M."/>
            <person name="Ismail A."/>
            <person name="Bester L.A."/>
            <person name="Essack S.Y."/>
        </authorList>
    </citation>
    <scope>NUCLEOTIDE SEQUENCE [LARGE SCALE GENOMIC DNA]</scope>
    <source>
        <strain evidence="6 8">2SIL2</strain>
    </source>
</reference>
<dbReference type="AlphaFoldDB" id="A0A1J6XPK7"/>
<dbReference type="EMBL" id="RKOR01000007">
    <property type="protein sequence ID" value="ROY52302.1"/>
    <property type="molecule type" value="Genomic_DNA"/>
</dbReference>
<sequence length="217" mass="23709">MTLRKSSLFILVTYIIAFFGPLLFSGISPNAAINVTTALYIIGALVMIGIFLKTTEPSPLEETATLKSPIFIFLLGVSGIFIAMLIQGVTFAIEVAITGEQATSQNTQAIVAVILANPLFILATTIGGPIMEEFVFRYAFIHLIQPFTNFWIAATVSSAIFSLAHADGHFFVYFFMGFFFALLYKQTGKIWTSIIAHCGMNTIVIIVQLLLHNGAIQ</sequence>
<feature type="transmembrane region" description="Helical" evidence="2">
    <location>
        <begin position="109"/>
        <end position="130"/>
    </location>
</feature>
<keyword evidence="5" id="KW-0378">Hydrolase</keyword>
<dbReference type="GO" id="GO:0008237">
    <property type="term" value="F:metallopeptidase activity"/>
    <property type="evidence" value="ECO:0007669"/>
    <property type="project" value="UniProtKB-KW"/>
</dbReference>
<dbReference type="PANTHER" id="PTHR36435:SF6">
    <property type="entry name" value="ABORTIVE INFECTION PROTEIN"/>
    <property type="match status" value="1"/>
</dbReference>
<dbReference type="GeneID" id="60894633"/>
<protein>
    <submittedName>
        <fullName evidence="5">CPBP family intramembrane metalloprotease</fullName>
    </submittedName>
</protein>
<evidence type="ECO:0000313" key="8">
    <source>
        <dbReference type="Proteomes" id="UP000305511"/>
    </source>
</evidence>
<dbReference type="InterPro" id="IPR003675">
    <property type="entry name" value="Rce1/LyrA-like_dom"/>
</dbReference>
<dbReference type="Pfam" id="PF02517">
    <property type="entry name" value="Rce1-like"/>
    <property type="match status" value="1"/>
</dbReference>
<evidence type="ECO:0000259" key="3">
    <source>
        <dbReference type="Pfam" id="PF02517"/>
    </source>
</evidence>
<dbReference type="RefSeq" id="WP_002356529.1">
    <property type="nucleotide sequence ID" value="NZ_AP027136.1"/>
</dbReference>
<feature type="transmembrane region" description="Helical" evidence="2">
    <location>
        <begin position="6"/>
        <end position="24"/>
    </location>
</feature>
<dbReference type="EMBL" id="SIYF01000369">
    <property type="protein sequence ID" value="TKK75828.1"/>
    <property type="molecule type" value="Genomic_DNA"/>
</dbReference>
<keyword evidence="2" id="KW-1133">Transmembrane helix</keyword>
<reference evidence="5 7" key="1">
    <citation type="submission" date="2018-10" db="EMBL/GenBank/DDBJ databases">
        <title>Genotypes and phenotypes of Enterococci isolated from broiler chickens.</title>
        <authorList>
            <person name="Muhammad A.R."/>
            <person name="Diarra M.S."/>
        </authorList>
    </citation>
    <scope>NUCLEOTIDE SEQUENCE [LARGE SCALE GENOMIC DNA]</scope>
    <source>
        <strain evidence="5 7">P7 C A21</strain>
    </source>
</reference>
<feature type="domain" description="CAAX prenyl protease 2/Lysostaphin resistance protein A-like" evidence="3">
    <location>
        <begin position="118"/>
        <end position="203"/>
    </location>
</feature>
<keyword evidence="5" id="KW-0645">Protease</keyword>
<dbReference type="Proteomes" id="UP000305511">
    <property type="component" value="Unassembled WGS sequence"/>
</dbReference>
<dbReference type="InterPro" id="IPR052710">
    <property type="entry name" value="CAAX_protease"/>
</dbReference>
<comment type="similarity">
    <text evidence="1">Belongs to the UPF0177 family.</text>
</comment>
<feature type="transmembrane region" description="Helical" evidence="2">
    <location>
        <begin position="168"/>
        <end position="184"/>
    </location>
</feature>
<keyword evidence="2" id="KW-0812">Transmembrane</keyword>
<dbReference type="EMBL" id="CP060804">
    <property type="protein sequence ID" value="QNP37094.1"/>
    <property type="molecule type" value="Genomic_DNA"/>
</dbReference>
<name>A0A1J6XPK7_ENTFL</name>
<dbReference type="GO" id="GO:0004175">
    <property type="term" value="F:endopeptidase activity"/>
    <property type="evidence" value="ECO:0007669"/>
    <property type="project" value="UniProtKB-ARBA"/>
</dbReference>
<evidence type="ECO:0000313" key="5">
    <source>
        <dbReference type="EMBL" id="ROY52302.1"/>
    </source>
</evidence>
<proteinExistence type="inferred from homology"/>
<feature type="transmembrane region" description="Helical" evidence="2">
    <location>
        <begin position="190"/>
        <end position="211"/>
    </location>
</feature>
<accession>A0A1J6XPK7</accession>
<dbReference type="PANTHER" id="PTHR36435">
    <property type="entry name" value="SLR1288 PROTEIN"/>
    <property type="match status" value="1"/>
</dbReference>
<dbReference type="Proteomes" id="UP000275941">
    <property type="component" value="Unassembled WGS sequence"/>
</dbReference>
<gene>
    <name evidence="5" type="ORF">EGW70_04125</name>
    <name evidence="6" type="ORF">EY666_13590</name>
    <name evidence="4" type="ORF">H9Q64_11535</name>
</gene>
<evidence type="ECO:0000256" key="2">
    <source>
        <dbReference type="SAM" id="Phobius"/>
    </source>
</evidence>
<dbReference type="OMA" id="KKQYWWI"/>
<dbReference type="GO" id="GO:0080120">
    <property type="term" value="P:CAAX-box protein maturation"/>
    <property type="evidence" value="ECO:0007669"/>
    <property type="project" value="UniProtKB-ARBA"/>
</dbReference>
<evidence type="ECO:0000313" key="6">
    <source>
        <dbReference type="EMBL" id="TKK75828.1"/>
    </source>
</evidence>
<dbReference type="OrthoDB" id="2194912at2"/>
<dbReference type="GO" id="GO:0006508">
    <property type="term" value="P:proteolysis"/>
    <property type="evidence" value="ECO:0007669"/>
    <property type="project" value="UniProtKB-KW"/>
</dbReference>
<evidence type="ECO:0000313" key="9">
    <source>
        <dbReference type="Proteomes" id="UP000516122"/>
    </source>
</evidence>
<feature type="transmembrane region" description="Helical" evidence="2">
    <location>
        <begin position="31"/>
        <end position="52"/>
    </location>
</feature>
<evidence type="ECO:0000256" key="1">
    <source>
        <dbReference type="ARBA" id="ARBA00009067"/>
    </source>
</evidence>
<feature type="transmembrane region" description="Helical" evidence="2">
    <location>
        <begin position="72"/>
        <end position="97"/>
    </location>
</feature>